<sequence length="300" mass="33292">MRRPSRRAASPAPSSSTIHIDLTRSPAASTADSASTAATPTRTRSHHHHHHRHHTACSTPSTALDPRFANAYRLVHTHRERIYTPNALLERVRLTEQAPPISPFISRLSALVYLLMSVAFAAVLIHLCHALYSDIARKTLIRAHSLQTEASQCRVQFRTNDCETAQSPALRRLCMEWRLCSQRGDSALRHAFSLSVFAETIADMFNAFAATISSTGVLVALVVAALTLLFATFAFRAMLAFKRSSQPLPHVFRDDAQSVPQPYLRSLPTTPVGKEKARITSRRAPLVTWKAIDVDRDCPT</sequence>
<dbReference type="Pfam" id="PF10104">
    <property type="entry name" value="Brr6_like_C_C"/>
    <property type="match status" value="1"/>
</dbReference>
<dbReference type="GO" id="GO:0006998">
    <property type="term" value="P:nuclear envelope organization"/>
    <property type="evidence" value="ECO:0007669"/>
    <property type="project" value="InterPro"/>
</dbReference>
<gene>
    <name evidence="4" type="ORF">BWQ96_06160</name>
</gene>
<dbReference type="InterPro" id="IPR018767">
    <property type="entry name" value="Brl1/Brr6_dom"/>
</dbReference>
<comment type="caution">
    <text evidence="4">The sequence shown here is derived from an EMBL/GenBank/DDBJ whole genome shotgun (WGS) entry which is preliminary data.</text>
</comment>
<dbReference type="Proteomes" id="UP000247409">
    <property type="component" value="Unassembled WGS sequence"/>
</dbReference>
<dbReference type="SMART" id="SM01042">
    <property type="entry name" value="Brr6_like_C_C"/>
    <property type="match status" value="1"/>
</dbReference>
<evidence type="ECO:0000313" key="5">
    <source>
        <dbReference type="Proteomes" id="UP000247409"/>
    </source>
</evidence>
<feature type="compositionally biased region" description="Low complexity" evidence="1">
    <location>
        <begin position="7"/>
        <end position="16"/>
    </location>
</feature>
<keyword evidence="2" id="KW-1133">Transmembrane helix</keyword>
<dbReference type="GO" id="GO:0055088">
    <property type="term" value="P:lipid homeostasis"/>
    <property type="evidence" value="ECO:0007669"/>
    <property type="project" value="InterPro"/>
</dbReference>
<keyword evidence="2" id="KW-0472">Membrane</keyword>
<dbReference type="PANTHER" id="PTHR28136:SF1">
    <property type="entry name" value="NUCLEUS EXPORT PROTEIN BRL1"/>
    <property type="match status" value="1"/>
</dbReference>
<feature type="compositionally biased region" description="Low complexity" evidence="1">
    <location>
        <begin position="23"/>
        <end position="42"/>
    </location>
</feature>
<evidence type="ECO:0000256" key="2">
    <source>
        <dbReference type="SAM" id="Phobius"/>
    </source>
</evidence>
<protein>
    <recommendedName>
        <fullName evidence="3">Brl1/Brr6 domain-containing protein</fullName>
    </recommendedName>
</protein>
<dbReference type="AlphaFoldDB" id="A0A2V3IPU5"/>
<accession>A0A2V3IPU5</accession>
<feature type="transmembrane region" description="Helical" evidence="2">
    <location>
        <begin position="110"/>
        <end position="132"/>
    </location>
</feature>
<evidence type="ECO:0000259" key="3">
    <source>
        <dbReference type="SMART" id="SM01042"/>
    </source>
</evidence>
<dbReference type="GO" id="GO:0031965">
    <property type="term" value="C:nuclear membrane"/>
    <property type="evidence" value="ECO:0007669"/>
    <property type="project" value="InterPro"/>
</dbReference>
<dbReference type="EMBL" id="NBIV01000102">
    <property type="protein sequence ID" value="PXF44079.1"/>
    <property type="molecule type" value="Genomic_DNA"/>
</dbReference>
<evidence type="ECO:0000256" key="1">
    <source>
        <dbReference type="SAM" id="MobiDB-lite"/>
    </source>
</evidence>
<dbReference type="PANTHER" id="PTHR28136">
    <property type="entry name" value="NUCLEUS EXPORT PROTEIN BRR6"/>
    <property type="match status" value="1"/>
</dbReference>
<organism evidence="4 5">
    <name type="scientific">Gracilariopsis chorda</name>
    <dbReference type="NCBI Taxonomy" id="448386"/>
    <lineage>
        <taxon>Eukaryota</taxon>
        <taxon>Rhodophyta</taxon>
        <taxon>Florideophyceae</taxon>
        <taxon>Rhodymeniophycidae</taxon>
        <taxon>Gracilariales</taxon>
        <taxon>Gracilariaceae</taxon>
        <taxon>Gracilariopsis</taxon>
    </lineage>
</organism>
<name>A0A2V3IPU5_9FLOR</name>
<proteinExistence type="predicted"/>
<reference evidence="4 5" key="1">
    <citation type="journal article" date="2018" name="Mol. Biol. Evol.">
        <title>Analysis of the draft genome of the red seaweed Gracilariopsis chorda provides insights into genome size evolution in Rhodophyta.</title>
        <authorList>
            <person name="Lee J."/>
            <person name="Yang E.C."/>
            <person name="Graf L."/>
            <person name="Yang J.H."/>
            <person name="Qiu H."/>
            <person name="Zel Zion U."/>
            <person name="Chan C.X."/>
            <person name="Stephens T.G."/>
            <person name="Weber A.P.M."/>
            <person name="Boo G.H."/>
            <person name="Boo S.M."/>
            <person name="Kim K.M."/>
            <person name="Shin Y."/>
            <person name="Jung M."/>
            <person name="Lee S.J."/>
            <person name="Yim H.S."/>
            <person name="Lee J.H."/>
            <person name="Bhattacharya D."/>
            <person name="Yoon H.S."/>
        </authorList>
    </citation>
    <scope>NUCLEOTIDE SEQUENCE [LARGE SCALE GENOMIC DNA]</scope>
    <source>
        <strain evidence="4 5">SKKU-2015</strain>
        <tissue evidence="4">Whole body</tissue>
    </source>
</reference>
<dbReference type="OrthoDB" id="5961at2759"/>
<dbReference type="InterPro" id="IPR040202">
    <property type="entry name" value="Brl1/Brr6"/>
</dbReference>
<evidence type="ECO:0000313" key="4">
    <source>
        <dbReference type="EMBL" id="PXF44079.1"/>
    </source>
</evidence>
<feature type="domain" description="Brl1/Brr6" evidence="3">
    <location>
        <begin position="104"/>
        <end position="236"/>
    </location>
</feature>
<keyword evidence="2" id="KW-0812">Transmembrane</keyword>
<feature type="transmembrane region" description="Helical" evidence="2">
    <location>
        <begin position="207"/>
        <end position="235"/>
    </location>
</feature>
<keyword evidence="5" id="KW-1185">Reference proteome</keyword>
<feature type="region of interest" description="Disordered" evidence="1">
    <location>
        <begin position="1"/>
        <end position="62"/>
    </location>
</feature>
<feature type="compositionally biased region" description="Basic residues" evidence="1">
    <location>
        <begin position="43"/>
        <end position="55"/>
    </location>
</feature>